<name>A0ABY8PX53_9ACTN</name>
<keyword evidence="12" id="KW-1185">Reference proteome</keyword>
<feature type="transmembrane region" description="Helical" evidence="9">
    <location>
        <begin position="84"/>
        <end position="102"/>
    </location>
</feature>
<dbReference type="InterPro" id="IPR013525">
    <property type="entry name" value="ABC2_TM"/>
</dbReference>
<dbReference type="PROSITE" id="PS51012">
    <property type="entry name" value="ABC_TM2"/>
    <property type="match status" value="1"/>
</dbReference>
<evidence type="ECO:0000313" key="11">
    <source>
        <dbReference type="EMBL" id="WGT47044.1"/>
    </source>
</evidence>
<evidence type="ECO:0000256" key="3">
    <source>
        <dbReference type="ARBA" id="ARBA00022448"/>
    </source>
</evidence>
<sequence length="281" mass="31729">MTFTASAPAADLPRVGARPPFLRYLLEVWQRRDFIVTMARYRMRAGLESNRLGLAWVVLRPLLNAGIYGIIFGLLQAGNRPPDFPAFVVIGVFLFEFFQGCFNDGSKSLTGNRNLVQSLAFPRMTLPLAAIIERFLQFLIMLVVLVPILMLFGHFPRLEWLYMLPLTACLALVSAGVGLVTARLTVHVSDLTQLLPFISRLLFYMSGVLFAVDKILANHPVLLRIFDFYPLYQVLKIARHHLIGAAGYPGYYWGLLAASSIATFMFGAVFFWRAEERYGRD</sequence>
<feature type="transmembrane region" description="Helical" evidence="9">
    <location>
        <begin position="194"/>
        <end position="212"/>
    </location>
</feature>
<feature type="transmembrane region" description="Helical" evidence="9">
    <location>
        <begin position="52"/>
        <end position="72"/>
    </location>
</feature>
<organism evidence="11 12">
    <name type="scientific">Tessaracoccus lacteus</name>
    <dbReference type="NCBI Taxonomy" id="3041766"/>
    <lineage>
        <taxon>Bacteria</taxon>
        <taxon>Bacillati</taxon>
        <taxon>Actinomycetota</taxon>
        <taxon>Actinomycetes</taxon>
        <taxon>Propionibacteriales</taxon>
        <taxon>Propionibacteriaceae</taxon>
        <taxon>Tessaracoccus</taxon>
    </lineage>
</organism>
<feature type="transmembrane region" description="Helical" evidence="9">
    <location>
        <begin position="161"/>
        <end position="182"/>
    </location>
</feature>
<evidence type="ECO:0000313" key="12">
    <source>
        <dbReference type="Proteomes" id="UP001244136"/>
    </source>
</evidence>
<evidence type="ECO:0000256" key="4">
    <source>
        <dbReference type="ARBA" id="ARBA00022475"/>
    </source>
</evidence>
<dbReference type="PANTHER" id="PTHR30413:SF8">
    <property type="entry name" value="TRANSPORT PERMEASE PROTEIN"/>
    <property type="match status" value="1"/>
</dbReference>
<feature type="transmembrane region" description="Helical" evidence="9">
    <location>
        <begin position="135"/>
        <end position="155"/>
    </location>
</feature>
<keyword evidence="6 9" id="KW-0812">Transmembrane</keyword>
<evidence type="ECO:0000256" key="9">
    <source>
        <dbReference type="RuleBase" id="RU361157"/>
    </source>
</evidence>
<comment type="similarity">
    <text evidence="2 9">Belongs to the ABC-2 integral membrane protein family.</text>
</comment>
<evidence type="ECO:0000256" key="7">
    <source>
        <dbReference type="ARBA" id="ARBA00022989"/>
    </source>
</evidence>
<evidence type="ECO:0000256" key="6">
    <source>
        <dbReference type="ARBA" id="ARBA00022692"/>
    </source>
</evidence>
<evidence type="ECO:0000256" key="2">
    <source>
        <dbReference type="ARBA" id="ARBA00007783"/>
    </source>
</evidence>
<feature type="transmembrane region" description="Helical" evidence="9">
    <location>
        <begin position="251"/>
        <end position="272"/>
    </location>
</feature>
<keyword evidence="8 9" id="KW-0472">Membrane</keyword>
<dbReference type="RefSeq" id="WP_281144785.1">
    <property type="nucleotide sequence ID" value="NZ_CP123967.1"/>
</dbReference>
<keyword evidence="5" id="KW-0997">Cell inner membrane</keyword>
<evidence type="ECO:0000256" key="5">
    <source>
        <dbReference type="ARBA" id="ARBA00022519"/>
    </source>
</evidence>
<gene>
    <name evidence="11" type="ORF">QH948_13135</name>
</gene>
<dbReference type="Pfam" id="PF01061">
    <property type="entry name" value="ABC2_membrane"/>
    <property type="match status" value="1"/>
</dbReference>
<evidence type="ECO:0000256" key="8">
    <source>
        <dbReference type="ARBA" id="ARBA00023136"/>
    </source>
</evidence>
<dbReference type="Proteomes" id="UP001244136">
    <property type="component" value="Chromosome"/>
</dbReference>
<dbReference type="InterPro" id="IPR047817">
    <property type="entry name" value="ABC2_TM_bact-type"/>
</dbReference>
<proteinExistence type="inferred from homology"/>
<keyword evidence="3 9" id="KW-0813">Transport</keyword>
<keyword evidence="7 9" id="KW-1133">Transmembrane helix</keyword>
<keyword evidence="4 9" id="KW-1003">Cell membrane</keyword>
<evidence type="ECO:0000256" key="1">
    <source>
        <dbReference type="ARBA" id="ARBA00004429"/>
    </source>
</evidence>
<feature type="domain" description="ABC transmembrane type-2" evidence="10">
    <location>
        <begin position="52"/>
        <end position="274"/>
    </location>
</feature>
<accession>A0ABY8PX53</accession>
<comment type="subcellular location">
    <subcellularLocation>
        <location evidence="1">Cell inner membrane</location>
        <topology evidence="1">Multi-pass membrane protein</topology>
    </subcellularLocation>
    <subcellularLocation>
        <location evidence="9">Cell membrane</location>
        <topology evidence="9">Multi-pass membrane protein</topology>
    </subcellularLocation>
</comment>
<dbReference type="EMBL" id="CP123967">
    <property type="protein sequence ID" value="WGT47044.1"/>
    <property type="molecule type" value="Genomic_DNA"/>
</dbReference>
<evidence type="ECO:0000259" key="10">
    <source>
        <dbReference type="PROSITE" id="PS51012"/>
    </source>
</evidence>
<dbReference type="PANTHER" id="PTHR30413">
    <property type="entry name" value="INNER MEMBRANE TRANSPORT PERMEASE"/>
    <property type="match status" value="1"/>
</dbReference>
<protein>
    <recommendedName>
        <fullName evidence="9">Transport permease protein</fullName>
    </recommendedName>
</protein>
<reference evidence="11 12" key="1">
    <citation type="journal article" date="2008" name="Int. J. Syst. Evol. Microbiol.">
        <title>Tessaracoccus flavescens sp. nov., isolated from marine sediment.</title>
        <authorList>
            <person name="Lee D.W."/>
            <person name="Lee S.D."/>
        </authorList>
    </citation>
    <scope>NUCLEOTIDE SEQUENCE [LARGE SCALE GENOMIC DNA]</scope>
    <source>
        <strain evidence="11 12">T21</strain>
    </source>
</reference>